<organism evidence="2 3">
    <name type="scientific">Trichoderma harzianum</name>
    <name type="common">Hypocrea lixii</name>
    <dbReference type="NCBI Taxonomy" id="5544"/>
    <lineage>
        <taxon>Eukaryota</taxon>
        <taxon>Fungi</taxon>
        <taxon>Dikarya</taxon>
        <taxon>Ascomycota</taxon>
        <taxon>Pezizomycotina</taxon>
        <taxon>Sordariomycetes</taxon>
        <taxon>Hypocreomycetidae</taxon>
        <taxon>Hypocreales</taxon>
        <taxon>Hypocreaceae</taxon>
        <taxon>Trichoderma</taxon>
    </lineage>
</organism>
<name>A0A2K0U961_TRIHA</name>
<protein>
    <submittedName>
        <fullName evidence="2">Uncharacterized protein</fullName>
    </submittedName>
</protein>
<sequence length="105" mass="10813">MEAASSPMKRRAVLGSLDANAALSTTPIASKMIMMGSPMLLTPSALLVSSPLIGSESSKGKKRTAGEDEEVVDESPVPKKTCVDGLDTVADGEVCVGYAIEVTQS</sequence>
<accession>A0A2K0U961</accession>
<feature type="region of interest" description="Disordered" evidence="1">
    <location>
        <begin position="53"/>
        <end position="76"/>
    </location>
</feature>
<evidence type="ECO:0000313" key="3">
    <source>
        <dbReference type="Proteomes" id="UP000236290"/>
    </source>
</evidence>
<proteinExistence type="predicted"/>
<evidence type="ECO:0000256" key="1">
    <source>
        <dbReference type="SAM" id="MobiDB-lite"/>
    </source>
</evidence>
<evidence type="ECO:0000313" key="2">
    <source>
        <dbReference type="EMBL" id="PNP54317.1"/>
    </source>
</evidence>
<dbReference type="AlphaFoldDB" id="A0A2K0U961"/>
<dbReference type="EMBL" id="MTYI01000063">
    <property type="protein sequence ID" value="PNP54317.1"/>
    <property type="molecule type" value="Genomic_DNA"/>
</dbReference>
<reference evidence="2 3" key="1">
    <citation type="submission" date="2017-02" db="EMBL/GenBank/DDBJ databases">
        <title>Genomes of Trichoderma spp. with biocontrol activity.</title>
        <authorList>
            <person name="Gardiner D."/>
            <person name="Kazan K."/>
            <person name="Vos C."/>
            <person name="Harvey P."/>
        </authorList>
    </citation>
    <scope>NUCLEOTIDE SEQUENCE [LARGE SCALE GENOMIC DNA]</scope>
    <source>
        <strain evidence="2 3">Tr1</strain>
    </source>
</reference>
<dbReference type="Proteomes" id="UP000236290">
    <property type="component" value="Unassembled WGS sequence"/>
</dbReference>
<gene>
    <name evidence="2" type="ORF">THARTR1_05524</name>
</gene>
<comment type="caution">
    <text evidence="2">The sequence shown here is derived from an EMBL/GenBank/DDBJ whole genome shotgun (WGS) entry which is preliminary data.</text>
</comment>